<protein>
    <submittedName>
        <fullName evidence="7">Ion transporter</fullName>
    </submittedName>
</protein>
<keyword evidence="8" id="KW-1185">Reference proteome</keyword>
<dbReference type="GO" id="GO:0005216">
    <property type="term" value="F:monoatomic ion channel activity"/>
    <property type="evidence" value="ECO:0007669"/>
    <property type="project" value="InterPro"/>
</dbReference>
<dbReference type="Gene3D" id="1.20.5.110">
    <property type="match status" value="1"/>
</dbReference>
<evidence type="ECO:0000259" key="6">
    <source>
        <dbReference type="Pfam" id="PF00520"/>
    </source>
</evidence>
<evidence type="ECO:0000256" key="3">
    <source>
        <dbReference type="ARBA" id="ARBA00022989"/>
    </source>
</evidence>
<feature type="transmembrane region" description="Helical" evidence="5">
    <location>
        <begin position="27"/>
        <end position="45"/>
    </location>
</feature>
<feature type="transmembrane region" description="Helical" evidence="5">
    <location>
        <begin position="57"/>
        <end position="76"/>
    </location>
</feature>
<feature type="domain" description="Ion transport" evidence="6">
    <location>
        <begin position="52"/>
        <end position="233"/>
    </location>
</feature>
<proteinExistence type="predicted"/>
<feature type="transmembrane region" description="Helical" evidence="5">
    <location>
        <begin position="82"/>
        <end position="101"/>
    </location>
</feature>
<dbReference type="SUPFAM" id="SSF81324">
    <property type="entry name" value="Voltage-gated potassium channels"/>
    <property type="match status" value="1"/>
</dbReference>
<reference evidence="7 8" key="1">
    <citation type="journal article" date="2020" name="Nature">
        <title>Bacterial chemolithoautotrophy via manganese oxidation.</title>
        <authorList>
            <person name="Yu H."/>
            <person name="Leadbetter J.R."/>
        </authorList>
    </citation>
    <scope>NUCLEOTIDE SEQUENCE [LARGE SCALE GENOMIC DNA]</scope>
    <source>
        <strain evidence="7 8">Mn-1</strain>
    </source>
</reference>
<accession>A0A7X6DQV2</accession>
<feature type="transmembrane region" description="Helical" evidence="5">
    <location>
        <begin position="216"/>
        <end position="241"/>
    </location>
</feature>
<feature type="transmembrane region" description="Helical" evidence="5">
    <location>
        <begin position="144"/>
        <end position="165"/>
    </location>
</feature>
<dbReference type="Proteomes" id="UP000534783">
    <property type="component" value="Unassembled WGS sequence"/>
</dbReference>
<dbReference type="InterPro" id="IPR027359">
    <property type="entry name" value="Volt_channel_dom_sf"/>
</dbReference>
<evidence type="ECO:0000313" key="7">
    <source>
        <dbReference type="EMBL" id="NKE71587.1"/>
    </source>
</evidence>
<comment type="subcellular location">
    <subcellularLocation>
        <location evidence="1">Membrane</location>
        <topology evidence="1">Multi-pass membrane protein</topology>
    </subcellularLocation>
</comment>
<evidence type="ECO:0000313" key="8">
    <source>
        <dbReference type="Proteomes" id="UP000534783"/>
    </source>
</evidence>
<keyword evidence="2 5" id="KW-0812">Transmembrane</keyword>
<dbReference type="AlphaFoldDB" id="A0A7X6DQV2"/>
<evidence type="ECO:0000256" key="5">
    <source>
        <dbReference type="SAM" id="Phobius"/>
    </source>
</evidence>
<dbReference type="Gene3D" id="1.10.287.70">
    <property type="match status" value="1"/>
</dbReference>
<dbReference type="Pfam" id="PF00520">
    <property type="entry name" value="Ion_trans"/>
    <property type="match status" value="1"/>
</dbReference>
<keyword evidence="3 5" id="KW-1133">Transmembrane helix</keyword>
<organism evidence="7 8">
    <name type="scientific">Candidatus Manganitrophus noduliformans</name>
    <dbReference type="NCBI Taxonomy" id="2606439"/>
    <lineage>
        <taxon>Bacteria</taxon>
        <taxon>Pseudomonadati</taxon>
        <taxon>Nitrospirota</taxon>
        <taxon>Nitrospiria</taxon>
        <taxon>Candidatus Troglogloeales</taxon>
        <taxon>Candidatus Manganitrophaceae</taxon>
        <taxon>Candidatus Manganitrophus</taxon>
    </lineage>
</organism>
<evidence type="ECO:0000256" key="2">
    <source>
        <dbReference type="ARBA" id="ARBA00022692"/>
    </source>
</evidence>
<dbReference type="EMBL" id="VTOW01000002">
    <property type="protein sequence ID" value="NKE71587.1"/>
    <property type="molecule type" value="Genomic_DNA"/>
</dbReference>
<sequence length="266" mass="29899">MLKKESEEDENGLRQARWELLRQVDSLLDQPMVFLSFAWIGLLILDLTGHNGVVRTLTYAIWGIFVLDFLIEILVAPDKAVYLRRHWLTVFSLALPALRILRVAQTLRFLRVTGTVRPVNLARLITSFSRGMGAVRTTLGRHGFGYVLALTVLITFAGAAGMVFFENPAALRSSGYVEAAEQGAGFHSYAEALWWTAMIITTMGSEYWPKTAEGRILCWLLAVYAFAIFGYITATIASFLIGRPPPDERMEREEEAPNIVRPEETK</sequence>
<dbReference type="GO" id="GO:0016020">
    <property type="term" value="C:membrane"/>
    <property type="evidence" value="ECO:0007669"/>
    <property type="project" value="UniProtKB-SubCell"/>
</dbReference>
<gene>
    <name evidence="7" type="ORF">MNODULE_12635</name>
</gene>
<comment type="caution">
    <text evidence="7">The sequence shown here is derived from an EMBL/GenBank/DDBJ whole genome shotgun (WGS) entry which is preliminary data.</text>
</comment>
<keyword evidence="4 5" id="KW-0472">Membrane</keyword>
<evidence type="ECO:0000256" key="1">
    <source>
        <dbReference type="ARBA" id="ARBA00004141"/>
    </source>
</evidence>
<dbReference type="InterPro" id="IPR005821">
    <property type="entry name" value="Ion_trans_dom"/>
</dbReference>
<name>A0A7X6DQV2_9BACT</name>
<dbReference type="Gene3D" id="1.20.120.350">
    <property type="entry name" value="Voltage-gated potassium channels. Chain C"/>
    <property type="match status" value="1"/>
</dbReference>
<evidence type="ECO:0000256" key="4">
    <source>
        <dbReference type="ARBA" id="ARBA00023136"/>
    </source>
</evidence>